<sequence length="175" mass="18288">MSYSLSSRTLSSRSLGGRLRYPASSCGSFYPGNTYPGNTCSGNVYPGNTCSGNFYPSNACSGNIYSGNVAYTQGTCQEDSPPYGCQETCWEPAGYQAPSYGRRSSSLRRSYQATCPGSLGCGSTGLGPFGYGGSQAQSPGCGAGYCRPTYFSSSRTYQGPSFQPACGSGCYGQTY</sequence>
<accession>S7MNB0</accession>
<dbReference type="EMBL" id="KE161692">
    <property type="protein sequence ID" value="EPQ04955.1"/>
    <property type="molecule type" value="Genomic_DNA"/>
</dbReference>
<proteinExistence type="inferred from homology"/>
<dbReference type="AlphaFoldDB" id="S7MNB0"/>
<name>S7MNB0_MYOBR</name>
<dbReference type="eggNOG" id="ENOG502STG2">
    <property type="taxonomic scope" value="Eukaryota"/>
</dbReference>
<dbReference type="GO" id="GO:0045095">
    <property type="term" value="C:keratin filament"/>
    <property type="evidence" value="ECO:0007669"/>
    <property type="project" value="UniProtKB-UniRule"/>
</dbReference>
<dbReference type="Proteomes" id="UP000052978">
    <property type="component" value="Unassembled WGS sequence"/>
</dbReference>
<dbReference type="KEGG" id="myb:102248999"/>
<comment type="similarity">
    <text evidence="2">Belongs to the PMG family.</text>
</comment>
<evidence type="ECO:0000256" key="1">
    <source>
        <dbReference type="ARBA" id="ARBA00022744"/>
    </source>
</evidence>
<keyword evidence="1 2" id="KW-0416">Keratin</keyword>
<dbReference type="GO" id="GO:0005829">
    <property type="term" value="C:cytosol"/>
    <property type="evidence" value="ECO:0007669"/>
    <property type="project" value="UniProtKB-ARBA"/>
</dbReference>
<comment type="subunit">
    <text evidence="2">Interacts with hair keratins.</text>
</comment>
<protein>
    <recommendedName>
        <fullName evidence="2">Keratin-associated protein</fullName>
    </recommendedName>
</protein>
<evidence type="ECO:0000313" key="3">
    <source>
        <dbReference type="EMBL" id="EPQ04955.1"/>
    </source>
</evidence>
<gene>
    <name evidence="3" type="ORF">D623_10005505</name>
</gene>
<dbReference type="Pfam" id="PF05287">
    <property type="entry name" value="PMG"/>
    <property type="match status" value="1"/>
</dbReference>
<keyword evidence="4" id="KW-1185">Reference proteome</keyword>
<organism evidence="3 4">
    <name type="scientific">Myotis brandtii</name>
    <name type="common">Brandt's bat</name>
    <dbReference type="NCBI Taxonomy" id="109478"/>
    <lineage>
        <taxon>Eukaryota</taxon>
        <taxon>Metazoa</taxon>
        <taxon>Chordata</taxon>
        <taxon>Craniata</taxon>
        <taxon>Vertebrata</taxon>
        <taxon>Euteleostomi</taxon>
        <taxon>Mammalia</taxon>
        <taxon>Eutheria</taxon>
        <taxon>Laurasiatheria</taxon>
        <taxon>Chiroptera</taxon>
        <taxon>Yangochiroptera</taxon>
        <taxon>Vespertilionidae</taxon>
        <taxon>Myotis</taxon>
    </lineage>
</organism>
<dbReference type="InterPro" id="IPR007951">
    <property type="entry name" value="KRTAP_PMG"/>
</dbReference>
<reference evidence="3 4" key="1">
    <citation type="journal article" date="2013" name="Nat. Commun.">
        <title>Genome analysis reveals insights into physiology and longevity of the Brandt's bat Myotis brandtii.</title>
        <authorList>
            <person name="Seim I."/>
            <person name="Fang X."/>
            <person name="Xiong Z."/>
            <person name="Lobanov A.V."/>
            <person name="Huang Z."/>
            <person name="Ma S."/>
            <person name="Feng Y."/>
            <person name="Turanov A.A."/>
            <person name="Zhu Y."/>
            <person name="Lenz T.L."/>
            <person name="Gerashchenko M.V."/>
            <person name="Fan D."/>
            <person name="Hee Yim S."/>
            <person name="Yao X."/>
            <person name="Jordan D."/>
            <person name="Xiong Y."/>
            <person name="Ma Y."/>
            <person name="Lyapunov A.N."/>
            <person name="Chen G."/>
            <person name="Kulakova O.I."/>
            <person name="Sun Y."/>
            <person name="Lee S.G."/>
            <person name="Bronson R.T."/>
            <person name="Moskalev A.A."/>
            <person name="Sunyaev S.R."/>
            <person name="Zhang G."/>
            <person name="Krogh A."/>
            <person name="Wang J."/>
            <person name="Gladyshev V.N."/>
        </authorList>
    </citation>
    <scope>NUCLEOTIDE SEQUENCE [LARGE SCALE GENOMIC DNA]</scope>
</reference>
<evidence type="ECO:0000256" key="2">
    <source>
        <dbReference type="RuleBase" id="RU369044"/>
    </source>
</evidence>
<evidence type="ECO:0000313" key="4">
    <source>
        <dbReference type="Proteomes" id="UP000052978"/>
    </source>
</evidence>
<comment type="function">
    <text evidence="2">In the hair cortex, hair keratin intermediate filaments are embedded in an interfilamentous matrix, consisting of hair keratin-associated proteins (KRTAP), which are essential for the formation of a rigid and resistant hair shaft through their extensive disulfide bond cross-linking with abundant cysteine residues of hair keratins. The matrix proteins include the high-sulfur and high-glycine-tyrosine keratins.</text>
</comment>
<dbReference type="OrthoDB" id="9799274at2759"/>